<protein>
    <submittedName>
        <fullName evidence="2">Uncharacterized protein</fullName>
    </submittedName>
</protein>
<accession>A0ABZ1E8W1</accession>
<keyword evidence="3" id="KW-1185">Reference proteome</keyword>
<evidence type="ECO:0000313" key="2">
    <source>
        <dbReference type="EMBL" id="WSA31252.1"/>
    </source>
</evidence>
<feature type="region of interest" description="Disordered" evidence="1">
    <location>
        <begin position="35"/>
        <end position="59"/>
    </location>
</feature>
<proteinExistence type="predicted"/>
<sequence>MRIHVLAEYRQGKREVAAPGPPVMASMRIQVSCHHTESGASRQRRRRLKALDAAGVSLH</sequence>
<dbReference type="EMBL" id="CP109071">
    <property type="protein sequence ID" value="WSA31252.1"/>
    <property type="molecule type" value="Genomic_DNA"/>
</dbReference>
<gene>
    <name evidence="2" type="ORF">OIE14_24400</name>
</gene>
<name>A0ABZ1E8W1_9ACTN</name>
<reference evidence="2 3" key="1">
    <citation type="submission" date="2022-10" db="EMBL/GenBank/DDBJ databases">
        <title>The complete genomes of actinobacterial strains from the NBC collection.</title>
        <authorList>
            <person name="Joergensen T.S."/>
            <person name="Alvarez Arevalo M."/>
            <person name="Sterndorff E.B."/>
            <person name="Faurdal D."/>
            <person name="Vuksanovic O."/>
            <person name="Mourched A.-S."/>
            <person name="Charusanti P."/>
            <person name="Shaw S."/>
            <person name="Blin K."/>
            <person name="Weber T."/>
        </authorList>
    </citation>
    <scope>NUCLEOTIDE SEQUENCE [LARGE SCALE GENOMIC DNA]</scope>
    <source>
        <strain evidence="2 3">NBC 01809</strain>
    </source>
</reference>
<organism evidence="2 3">
    <name type="scientific">Micromonospora peucetia</name>
    <dbReference type="NCBI Taxonomy" id="47871"/>
    <lineage>
        <taxon>Bacteria</taxon>
        <taxon>Bacillati</taxon>
        <taxon>Actinomycetota</taxon>
        <taxon>Actinomycetes</taxon>
        <taxon>Micromonosporales</taxon>
        <taxon>Micromonosporaceae</taxon>
        <taxon>Micromonospora</taxon>
    </lineage>
</organism>
<dbReference type="RefSeq" id="WP_141719518.1">
    <property type="nucleotide sequence ID" value="NZ_CP109071.1"/>
</dbReference>
<dbReference type="Proteomes" id="UP001334804">
    <property type="component" value="Chromosome"/>
</dbReference>
<evidence type="ECO:0000256" key="1">
    <source>
        <dbReference type="SAM" id="MobiDB-lite"/>
    </source>
</evidence>
<evidence type="ECO:0000313" key="3">
    <source>
        <dbReference type="Proteomes" id="UP001334804"/>
    </source>
</evidence>